<keyword evidence="2" id="KW-1133">Transmembrane helix</keyword>
<dbReference type="OrthoDB" id="5111891at2"/>
<evidence type="ECO:0000256" key="1">
    <source>
        <dbReference type="SAM" id="MobiDB-lite"/>
    </source>
</evidence>
<protein>
    <submittedName>
        <fullName evidence="3">Uncharacterized protein</fullName>
    </submittedName>
</protein>
<dbReference type="AlphaFoldDB" id="A0A375I302"/>
<organism evidence="3 4">
    <name type="scientific">Propionibacterium ruminifibrarum</name>
    <dbReference type="NCBI Taxonomy" id="1962131"/>
    <lineage>
        <taxon>Bacteria</taxon>
        <taxon>Bacillati</taxon>
        <taxon>Actinomycetota</taxon>
        <taxon>Actinomycetes</taxon>
        <taxon>Propionibacteriales</taxon>
        <taxon>Propionibacteriaceae</taxon>
        <taxon>Propionibacterium</taxon>
    </lineage>
</organism>
<accession>A0A375I302</accession>
<sequence length="291" mass="30960">MTERPDFIDSTDPQRPGQPQESVFSQGGQDPSSQGARPPVDENEMPATILAPRQDPSGDHAPSVPPVPPARQAPGAGYAEPPAQPRTAQPFPGASNYVTPTQPGQQPSMPYSAPSAPQPAAGPYSAPSAPQGNYWQPQQAVSTDFQTAQGYPYGQPGYAAQPQNLPAVPTPAASGPYYDLGPILIRGDQVITPTGTIPLSMAQFTFQDMSQTTKRTPTWAIVVAIVLCWFFLLSLLLLIIQEEQTTGQVIVSVTGGEGAYYLTVPVSSQSQVYAWAQQVQQAQVIASQARM</sequence>
<proteinExistence type="predicted"/>
<evidence type="ECO:0000313" key="4">
    <source>
        <dbReference type="Proteomes" id="UP000265962"/>
    </source>
</evidence>
<keyword evidence="4" id="KW-1185">Reference proteome</keyword>
<name>A0A375I302_9ACTN</name>
<evidence type="ECO:0000256" key="2">
    <source>
        <dbReference type="SAM" id="Phobius"/>
    </source>
</evidence>
<gene>
    <name evidence="3" type="ORF">PROPJV5_2177</name>
</gene>
<feature type="transmembrane region" description="Helical" evidence="2">
    <location>
        <begin position="219"/>
        <end position="240"/>
    </location>
</feature>
<feature type="compositionally biased region" description="Low complexity" evidence="1">
    <location>
        <begin position="105"/>
        <end position="132"/>
    </location>
</feature>
<keyword evidence="2" id="KW-0812">Transmembrane</keyword>
<dbReference type="EMBL" id="OMOH01000010">
    <property type="protein sequence ID" value="SPF69216.1"/>
    <property type="molecule type" value="Genomic_DNA"/>
</dbReference>
<evidence type="ECO:0000313" key="3">
    <source>
        <dbReference type="EMBL" id="SPF69216.1"/>
    </source>
</evidence>
<feature type="compositionally biased region" description="Polar residues" evidence="1">
    <location>
        <begin position="11"/>
        <end position="35"/>
    </location>
</feature>
<feature type="region of interest" description="Disordered" evidence="1">
    <location>
        <begin position="1"/>
        <end position="135"/>
    </location>
</feature>
<reference evidence="4" key="1">
    <citation type="submission" date="2018-02" db="EMBL/GenBank/DDBJ databases">
        <authorList>
            <person name="Hornung B."/>
        </authorList>
    </citation>
    <scope>NUCLEOTIDE SEQUENCE [LARGE SCALE GENOMIC DNA]</scope>
</reference>
<keyword evidence="2" id="KW-0472">Membrane</keyword>
<dbReference type="Proteomes" id="UP000265962">
    <property type="component" value="Unassembled WGS sequence"/>
</dbReference>
<dbReference type="RefSeq" id="WP_119716316.1">
    <property type="nucleotide sequence ID" value="NZ_OMOH01000010.1"/>
</dbReference>